<gene>
    <name evidence="1" type="ORF">GCM10007939_21680</name>
</gene>
<evidence type="ECO:0000313" key="2">
    <source>
        <dbReference type="Proteomes" id="UP001156694"/>
    </source>
</evidence>
<proteinExistence type="predicted"/>
<organism evidence="1 2">
    <name type="scientific">Amylibacter marinus</name>
    <dbReference type="NCBI Taxonomy" id="1475483"/>
    <lineage>
        <taxon>Bacteria</taxon>
        <taxon>Pseudomonadati</taxon>
        <taxon>Pseudomonadota</taxon>
        <taxon>Alphaproteobacteria</taxon>
        <taxon>Rhodobacterales</taxon>
        <taxon>Paracoccaceae</taxon>
        <taxon>Amylibacter</taxon>
    </lineage>
</organism>
<dbReference type="PANTHER" id="PTHR13696">
    <property type="entry name" value="P-LOOP CONTAINING NUCLEOSIDE TRIPHOSPHATE HYDROLASE"/>
    <property type="match status" value="1"/>
</dbReference>
<evidence type="ECO:0000313" key="1">
    <source>
        <dbReference type="EMBL" id="GLQ35884.1"/>
    </source>
</evidence>
<reference evidence="2" key="1">
    <citation type="journal article" date="2019" name="Int. J. Syst. Evol. Microbiol.">
        <title>The Global Catalogue of Microorganisms (GCM) 10K type strain sequencing project: providing services to taxonomists for standard genome sequencing and annotation.</title>
        <authorList>
            <consortium name="The Broad Institute Genomics Platform"/>
            <consortium name="The Broad Institute Genome Sequencing Center for Infectious Disease"/>
            <person name="Wu L."/>
            <person name="Ma J."/>
        </authorList>
    </citation>
    <scope>NUCLEOTIDE SEQUENCE [LARGE SCALE GENOMIC DNA]</scope>
    <source>
        <strain evidence="2">NBRC 110140</strain>
    </source>
</reference>
<comment type="caution">
    <text evidence="1">The sequence shown here is derived from an EMBL/GenBank/DDBJ whole genome shotgun (WGS) entry which is preliminary data.</text>
</comment>
<dbReference type="RefSeq" id="WP_284378978.1">
    <property type="nucleotide sequence ID" value="NZ_BSNN01000006.1"/>
</dbReference>
<dbReference type="CDD" id="cd02042">
    <property type="entry name" value="ParAB_family"/>
    <property type="match status" value="1"/>
</dbReference>
<dbReference type="Pfam" id="PF09140">
    <property type="entry name" value="MipZ"/>
    <property type="match status" value="1"/>
</dbReference>
<protein>
    <submittedName>
        <fullName evidence="1">ATPase</fullName>
    </submittedName>
</protein>
<dbReference type="InterPro" id="IPR027417">
    <property type="entry name" value="P-loop_NTPase"/>
</dbReference>
<dbReference type="SUPFAM" id="SSF52540">
    <property type="entry name" value="P-loop containing nucleoside triphosphate hydrolases"/>
    <property type="match status" value="1"/>
</dbReference>
<keyword evidence="2" id="KW-1185">Reference proteome</keyword>
<dbReference type="Gene3D" id="3.40.50.300">
    <property type="entry name" value="P-loop containing nucleotide triphosphate hydrolases"/>
    <property type="match status" value="1"/>
</dbReference>
<dbReference type="PANTHER" id="PTHR13696:SF96">
    <property type="entry name" value="COBQ_COBB_MIND_PARA NUCLEOTIDE BINDING DOMAIN-CONTAINING PROTEIN"/>
    <property type="match status" value="1"/>
</dbReference>
<name>A0ABQ5VXL8_9RHOB</name>
<sequence length="264" mass="29057">MSHLIVFGNEKGGAGKSTLSMHVACALLQSGKRVGVLDLDLRQLSLQRFFENRAAHSAAQNLALPMAQIGELDLTKTGENWEADEFATRIAALKEQNDFVLIDCPGALTRFSELAHAASDTLVTPMNDSFIDFDLLARLDGETNQVKGPSIYSEMVWDARKARSLARGKPIDWVVARNRLASQNMHNKRKVAEALDNLSKRIGFRLCPGLSDRVVFKELFPRGLTVADPQSATKLASSLSNVAARQELRDLMTELNLADFSLGF</sequence>
<accession>A0ABQ5VXL8</accession>
<dbReference type="Proteomes" id="UP001156694">
    <property type="component" value="Unassembled WGS sequence"/>
</dbReference>
<dbReference type="InterPro" id="IPR015223">
    <property type="entry name" value="MipZ"/>
</dbReference>
<dbReference type="EMBL" id="BSNN01000006">
    <property type="protein sequence ID" value="GLQ35884.1"/>
    <property type="molecule type" value="Genomic_DNA"/>
</dbReference>
<dbReference type="InterPro" id="IPR050678">
    <property type="entry name" value="DNA_Partitioning_ATPase"/>
</dbReference>